<keyword evidence="2 3" id="KW-0012">Acyltransferase</keyword>
<feature type="binding site" evidence="3">
    <location>
        <position position="211"/>
    </location>
    <ligand>
        <name>acetyl-CoA</name>
        <dbReference type="ChEBI" id="CHEBI:57288"/>
    </ligand>
</feature>
<protein>
    <recommendedName>
        <fullName evidence="3">dTDP-fucosamine acetyltransferase</fullName>
        <ecNumber evidence="3">2.3.1.210</ecNumber>
    </recommendedName>
    <alternativeName>
        <fullName evidence="3">TDP-fucosamine acetyltransferase</fullName>
    </alternativeName>
    <alternativeName>
        <fullName evidence="3">dTDP-4-amino-4,6-dideoxy-D-galactose acyltransferase</fullName>
    </alternativeName>
</protein>
<evidence type="ECO:0000256" key="3">
    <source>
        <dbReference type="HAMAP-Rule" id="MF_02027"/>
    </source>
</evidence>
<comment type="function">
    <text evidence="3">Catalyzes the acetylation of dTDP-fucosamine (dTDP-4-amino-4,6-dideoxy-D-galactose) to dTDP-Fuc4NAc, which is utilized in the biosynthesis of the enterobacterial common antigen (ECA).</text>
</comment>
<dbReference type="InterPro" id="IPR000182">
    <property type="entry name" value="GNAT_dom"/>
</dbReference>
<dbReference type="PANTHER" id="PTHR43877">
    <property type="entry name" value="AMINOALKYLPHOSPHONATE N-ACETYLTRANSFERASE-RELATED-RELATED"/>
    <property type="match status" value="1"/>
</dbReference>
<reference evidence="5 6" key="1">
    <citation type="submission" date="2016-10" db="EMBL/GenBank/DDBJ databases">
        <authorList>
            <person name="de Groot N.N."/>
        </authorList>
    </citation>
    <scope>NUCLEOTIDE SEQUENCE [LARGE SCALE GENOMIC DNA]</scope>
    <source>
        <strain evidence="5 6">ATCC 29281</strain>
    </source>
</reference>
<comment type="subunit">
    <text evidence="3">Homodimer.</text>
</comment>
<evidence type="ECO:0000256" key="2">
    <source>
        <dbReference type="ARBA" id="ARBA00023315"/>
    </source>
</evidence>
<dbReference type="UniPathway" id="UPA00566"/>
<gene>
    <name evidence="3" type="primary">wecD</name>
    <name evidence="5" type="ORF">SAMN02982996_03224</name>
</gene>
<comment type="catalytic activity">
    <reaction evidence="3">
        <text>dTDP-4-amino-4,6-dideoxy-alpha-D-galactose + acetyl-CoA = dTDP-4-acetamido-4,6-dideoxy-alpha-D-galactose + CoA + H(+)</text>
        <dbReference type="Rhea" id="RHEA:34443"/>
        <dbReference type="ChEBI" id="CHEBI:15378"/>
        <dbReference type="ChEBI" id="CHEBI:57287"/>
        <dbReference type="ChEBI" id="CHEBI:57288"/>
        <dbReference type="ChEBI" id="CHEBI:68492"/>
        <dbReference type="ChEBI" id="CHEBI:68493"/>
        <dbReference type="EC" id="2.3.1.210"/>
    </reaction>
</comment>
<accession>A0A1H4FTG0</accession>
<dbReference type="GO" id="GO:0009246">
    <property type="term" value="P:enterobacterial common antigen biosynthetic process"/>
    <property type="evidence" value="ECO:0007669"/>
    <property type="project" value="UniProtKB-UniRule"/>
</dbReference>
<proteinExistence type="inferred from homology"/>
<dbReference type="EC" id="2.3.1.210" evidence="3"/>
<dbReference type="InterPro" id="IPR012752">
    <property type="entry name" value="AcTrfase_WecD"/>
</dbReference>
<comment type="pathway">
    <text evidence="3">Bacterial outer membrane biogenesis; enterobacterial common antigen biosynthesis.</text>
</comment>
<dbReference type="eggNOG" id="COG0456">
    <property type="taxonomic scope" value="Bacteria"/>
</dbReference>
<comment type="caution">
    <text evidence="3">Lacks conserved residue(s) required for the propagation of feature annotation.</text>
</comment>
<dbReference type="InterPro" id="IPR050832">
    <property type="entry name" value="Bact_Acetyltransf"/>
</dbReference>
<dbReference type="HAMAP" id="MF_02027">
    <property type="entry name" value="WecD_RffC"/>
    <property type="match status" value="1"/>
</dbReference>
<feature type="active site" description="Proton donor" evidence="3">
    <location>
        <position position="218"/>
    </location>
</feature>
<dbReference type="STRING" id="71657.SAMN02982996_03224"/>
<name>A0A1H4FTG0_9GAMM</name>
<dbReference type="Pfam" id="PF00583">
    <property type="entry name" value="Acetyltransf_1"/>
    <property type="match status" value="1"/>
</dbReference>
<keyword evidence="6" id="KW-1185">Reference proteome</keyword>
<dbReference type="SUPFAM" id="SSF55729">
    <property type="entry name" value="Acyl-CoA N-acyltransferases (Nat)"/>
    <property type="match status" value="1"/>
</dbReference>
<evidence type="ECO:0000313" key="6">
    <source>
        <dbReference type="Proteomes" id="UP000187280"/>
    </source>
</evidence>
<dbReference type="NCBIfam" id="NF008212">
    <property type="entry name" value="PRK10975.1"/>
    <property type="match status" value="1"/>
</dbReference>
<dbReference type="PROSITE" id="PS51186">
    <property type="entry name" value="GNAT"/>
    <property type="match status" value="1"/>
</dbReference>
<dbReference type="Gene3D" id="3.40.630.30">
    <property type="match status" value="1"/>
</dbReference>
<evidence type="ECO:0000313" key="5">
    <source>
        <dbReference type="EMBL" id="SEB00431.1"/>
    </source>
</evidence>
<dbReference type="NCBIfam" id="TIGR02382">
    <property type="entry name" value="wecD_rffC"/>
    <property type="match status" value="1"/>
</dbReference>
<dbReference type="InterPro" id="IPR016181">
    <property type="entry name" value="Acyl_CoA_acyltransferase"/>
</dbReference>
<dbReference type="GO" id="GO:0008080">
    <property type="term" value="F:N-acetyltransferase activity"/>
    <property type="evidence" value="ECO:0007669"/>
    <property type="project" value="InterPro"/>
</dbReference>
<sequence>MPLHANVEPLSWESAFFHRASGRLFFSDSAPVLSGAALAPYDIVQAKIPAHETTRADALSALGFRLAESEVDLSVSLADRPDAEAIDGVRRAVESDLPTLREAARTTFALSRFRTPWYAPEDSGRFYARWVENAVLGTFDDVCLVLEDRRHRPQGWVTLRQLPEQEARIGLLAAWPGQVGRGTGRRLMQAAKAWCRQQDVLRLRVATQLGNIAALRLYLGSGARIDSTAYWLYR</sequence>
<keyword evidence="1 3" id="KW-0808">Transferase</keyword>
<dbReference type="CDD" id="cd04301">
    <property type="entry name" value="NAT_SF"/>
    <property type="match status" value="1"/>
</dbReference>
<dbReference type="AlphaFoldDB" id="A0A1H4FTG0"/>
<dbReference type="GeneID" id="97766056"/>
<comment type="similarity">
    <text evidence="3">Belongs to the WecD family.</text>
</comment>
<evidence type="ECO:0000259" key="4">
    <source>
        <dbReference type="PROSITE" id="PS51186"/>
    </source>
</evidence>
<organism evidence="5 6">
    <name type="scientific">Lonsdalea quercina</name>
    <dbReference type="NCBI Taxonomy" id="71657"/>
    <lineage>
        <taxon>Bacteria</taxon>
        <taxon>Pseudomonadati</taxon>
        <taxon>Pseudomonadota</taxon>
        <taxon>Gammaproteobacteria</taxon>
        <taxon>Enterobacterales</taxon>
        <taxon>Pectobacteriaceae</taxon>
        <taxon>Lonsdalea</taxon>
    </lineage>
</organism>
<dbReference type="Proteomes" id="UP000187280">
    <property type="component" value="Unassembled WGS sequence"/>
</dbReference>
<dbReference type="EMBL" id="FNQS01000015">
    <property type="protein sequence ID" value="SEB00431.1"/>
    <property type="molecule type" value="Genomic_DNA"/>
</dbReference>
<dbReference type="RefSeq" id="WP_074729380.1">
    <property type="nucleotide sequence ID" value="NZ_FNQS01000015.1"/>
</dbReference>
<dbReference type="PANTHER" id="PTHR43877:SF2">
    <property type="entry name" value="AMINOALKYLPHOSPHONATE N-ACETYLTRANSFERASE-RELATED"/>
    <property type="match status" value="1"/>
</dbReference>
<feature type="domain" description="N-acetyltransferase" evidence="4">
    <location>
        <begin position="87"/>
        <end position="234"/>
    </location>
</feature>
<evidence type="ECO:0000256" key="1">
    <source>
        <dbReference type="ARBA" id="ARBA00022679"/>
    </source>
</evidence>